<dbReference type="PANTHER" id="PTHR30250">
    <property type="entry name" value="PST FAMILY PREDICTED COLANIC ACID TRANSPORTER"/>
    <property type="match status" value="1"/>
</dbReference>
<reference evidence="8 9" key="1">
    <citation type="submission" date="2019-06" db="EMBL/GenBank/DDBJ databases">
        <title>Comprehensive assessment of Oxford Nanopore MinION sequencing for bacterial characterization and routine diagnosis.</title>
        <authorList>
            <person name="Tan S."/>
            <person name="Dvorak C.M.T."/>
            <person name="Gebhart C."/>
            <person name="Estrada A."/>
            <person name="Marthaler D.G."/>
            <person name="Murtaugh M.P."/>
        </authorList>
    </citation>
    <scope>NUCLEOTIDE SEQUENCE [LARGE SCALE GENOMIC DNA]</scope>
    <source>
        <strain evidence="8 9">2017UMN1435.21</strain>
    </source>
</reference>
<feature type="transmembrane region" description="Helical" evidence="7">
    <location>
        <begin position="362"/>
        <end position="381"/>
    </location>
</feature>
<dbReference type="EMBL" id="VIEK01000003">
    <property type="protein sequence ID" value="TQE89401.1"/>
    <property type="molecule type" value="Genomic_DNA"/>
</dbReference>
<feature type="transmembrane region" description="Helical" evidence="7">
    <location>
        <begin position="83"/>
        <end position="103"/>
    </location>
</feature>
<comment type="subcellular location">
    <subcellularLocation>
        <location evidence="1">Cell membrane</location>
        <topology evidence="1">Multi-pass membrane protein</topology>
    </subcellularLocation>
</comment>
<evidence type="ECO:0000256" key="1">
    <source>
        <dbReference type="ARBA" id="ARBA00004651"/>
    </source>
</evidence>
<dbReference type="InterPro" id="IPR050833">
    <property type="entry name" value="Poly_Biosynth_Transport"/>
</dbReference>
<organism evidence="8 9">
    <name type="scientific">Streptococcus suis</name>
    <dbReference type="NCBI Taxonomy" id="1307"/>
    <lineage>
        <taxon>Bacteria</taxon>
        <taxon>Bacillati</taxon>
        <taxon>Bacillota</taxon>
        <taxon>Bacilli</taxon>
        <taxon>Lactobacillales</taxon>
        <taxon>Streptococcaceae</taxon>
        <taxon>Streptococcus</taxon>
    </lineage>
</organism>
<sequence>MKKVSVESNQVTSAVKWSLVTEIIVKFISPITNMILARLLTPEIFGLVASIMMITTFAEMFTDAGFQKYIVQHQFVSSSEQDEYISVAFWTNLGVSIFFYLLIFLNAETLANLSGVSGYETVIRVYSLVLPLMSYSSIQYAVYRKNFHYKKLGIIRVIAKLIPVLVTIPLALYTQSYWSLVIGNLVGELVITVILIIWSTQRIKLHYDYEQLKSMFMFCGGSMLETLSSWLVSNVAVFIISQSLGAYYLGLYKISITTVNQIISIITASTMNVLFATLSKVQNDSDSFNRTVNNFQKSIGLFTIPLGVGIFIFRKFITLTLLGPQWEEASLFVGLWGFVMCESVIFADIGAYAILSKGKPGYVFLSNILQALLLATGLLYFEHSSFMVITYVSFVIRWQLTVTHYWIASKVANFRLKDYPKELNVYVGAASIMGCLGLLFQNIIEKNIFFNIVGVLICIIVYFGVLMIFNNTRIELLSLFNTVRRQLARK</sequence>
<protein>
    <submittedName>
        <fullName evidence="8">Lipopolysaccharide biosynthesis protein</fullName>
    </submittedName>
</protein>
<dbReference type="GO" id="GO:0005886">
    <property type="term" value="C:plasma membrane"/>
    <property type="evidence" value="ECO:0007669"/>
    <property type="project" value="UniProtKB-SubCell"/>
</dbReference>
<feature type="transmembrane region" description="Helical" evidence="7">
    <location>
        <begin position="329"/>
        <end position="355"/>
    </location>
</feature>
<keyword evidence="4 7" id="KW-0812">Transmembrane</keyword>
<evidence type="ECO:0000313" key="8">
    <source>
        <dbReference type="EMBL" id="TQE89401.1"/>
    </source>
</evidence>
<feature type="transmembrane region" description="Helical" evidence="7">
    <location>
        <begin position="218"/>
        <end position="241"/>
    </location>
</feature>
<evidence type="ECO:0000313" key="9">
    <source>
        <dbReference type="Proteomes" id="UP000315224"/>
    </source>
</evidence>
<gene>
    <name evidence="8" type="ORF">FH692_03300</name>
</gene>
<evidence type="ECO:0000256" key="5">
    <source>
        <dbReference type="ARBA" id="ARBA00022989"/>
    </source>
</evidence>
<dbReference type="Proteomes" id="UP000315224">
    <property type="component" value="Unassembled WGS sequence"/>
</dbReference>
<feature type="transmembrane region" description="Helical" evidence="7">
    <location>
        <begin position="387"/>
        <end position="407"/>
    </location>
</feature>
<keyword evidence="5 7" id="KW-1133">Transmembrane helix</keyword>
<feature type="transmembrane region" description="Helical" evidence="7">
    <location>
        <begin position="178"/>
        <end position="198"/>
    </location>
</feature>
<comment type="caution">
    <text evidence="8">The sequence shown here is derived from an EMBL/GenBank/DDBJ whole genome shotgun (WGS) entry which is preliminary data.</text>
</comment>
<evidence type="ECO:0000256" key="6">
    <source>
        <dbReference type="ARBA" id="ARBA00023136"/>
    </source>
</evidence>
<evidence type="ECO:0000256" key="4">
    <source>
        <dbReference type="ARBA" id="ARBA00022692"/>
    </source>
</evidence>
<keyword evidence="3" id="KW-1003">Cell membrane</keyword>
<feature type="transmembrane region" description="Helical" evidence="7">
    <location>
        <begin position="448"/>
        <end position="469"/>
    </location>
</feature>
<keyword evidence="6 7" id="KW-0472">Membrane</keyword>
<dbReference type="Pfam" id="PF13440">
    <property type="entry name" value="Polysacc_synt_3"/>
    <property type="match status" value="1"/>
</dbReference>
<feature type="transmembrane region" description="Helical" evidence="7">
    <location>
        <begin position="261"/>
        <end position="278"/>
    </location>
</feature>
<dbReference type="AlphaFoldDB" id="A0A540UY32"/>
<evidence type="ECO:0000256" key="7">
    <source>
        <dbReference type="SAM" id="Phobius"/>
    </source>
</evidence>
<feature type="transmembrane region" description="Helical" evidence="7">
    <location>
        <begin position="154"/>
        <end position="172"/>
    </location>
</feature>
<comment type="similarity">
    <text evidence="2">Belongs to the polysaccharide synthase family.</text>
</comment>
<evidence type="ECO:0000256" key="2">
    <source>
        <dbReference type="ARBA" id="ARBA00007430"/>
    </source>
</evidence>
<feature type="transmembrane region" description="Helical" evidence="7">
    <location>
        <begin position="423"/>
        <end position="442"/>
    </location>
</feature>
<feature type="transmembrane region" description="Helical" evidence="7">
    <location>
        <begin position="44"/>
        <end position="62"/>
    </location>
</feature>
<accession>A0A540UY32</accession>
<dbReference type="CDD" id="cd13127">
    <property type="entry name" value="MATE_tuaB_like"/>
    <property type="match status" value="1"/>
</dbReference>
<dbReference type="PANTHER" id="PTHR30250:SF10">
    <property type="entry name" value="LIPOPOLYSACCHARIDE BIOSYNTHESIS PROTEIN WZXC"/>
    <property type="match status" value="1"/>
</dbReference>
<evidence type="ECO:0000256" key="3">
    <source>
        <dbReference type="ARBA" id="ARBA00022475"/>
    </source>
</evidence>
<feature type="transmembrane region" description="Helical" evidence="7">
    <location>
        <begin position="299"/>
        <end position="317"/>
    </location>
</feature>
<proteinExistence type="inferred from homology"/>
<name>A0A540UY32_STRSU</name>